<proteinExistence type="predicted"/>
<reference evidence="2" key="1">
    <citation type="journal article" date="2017" name="Nature">
        <title>The sunflower genome provides insights into oil metabolism, flowering and Asterid evolution.</title>
        <authorList>
            <person name="Badouin H."/>
            <person name="Gouzy J."/>
            <person name="Grassa C.J."/>
            <person name="Murat F."/>
            <person name="Staton S.E."/>
            <person name="Cottret L."/>
            <person name="Lelandais-Briere C."/>
            <person name="Owens G.L."/>
            <person name="Carrere S."/>
            <person name="Mayjonade B."/>
            <person name="Legrand L."/>
            <person name="Gill N."/>
            <person name="Kane N.C."/>
            <person name="Bowers J.E."/>
            <person name="Hubner S."/>
            <person name="Bellec A."/>
            <person name="Berard A."/>
            <person name="Berges H."/>
            <person name="Blanchet N."/>
            <person name="Boniface M.C."/>
            <person name="Brunel D."/>
            <person name="Catrice O."/>
            <person name="Chaidir N."/>
            <person name="Claudel C."/>
            <person name="Donnadieu C."/>
            <person name="Faraut T."/>
            <person name="Fievet G."/>
            <person name="Helmstetter N."/>
            <person name="King M."/>
            <person name="Knapp S.J."/>
            <person name="Lai Z."/>
            <person name="Le Paslier M.C."/>
            <person name="Lippi Y."/>
            <person name="Lorenzon L."/>
            <person name="Mandel J.R."/>
            <person name="Marage G."/>
            <person name="Marchand G."/>
            <person name="Marquand E."/>
            <person name="Bret-Mestries E."/>
            <person name="Morien E."/>
            <person name="Nambeesan S."/>
            <person name="Nguyen T."/>
            <person name="Pegot-Espagnet P."/>
            <person name="Pouilly N."/>
            <person name="Raftis F."/>
            <person name="Sallet E."/>
            <person name="Schiex T."/>
            <person name="Thomas J."/>
            <person name="Vandecasteele C."/>
            <person name="Vares D."/>
            <person name="Vear F."/>
            <person name="Vautrin S."/>
            <person name="Crespi M."/>
            <person name="Mangin B."/>
            <person name="Burke J.M."/>
            <person name="Salse J."/>
            <person name="Munos S."/>
            <person name="Vincourt P."/>
            <person name="Rieseberg L.H."/>
            <person name="Langlade N.B."/>
        </authorList>
    </citation>
    <scope>NUCLEOTIDE SEQUENCE</scope>
    <source>
        <tissue evidence="2">Leaves</tissue>
    </source>
</reference>
<protein>
    <submittedName>
        <fullName evidence="2">Uncharacterized protein</fullName>
    </submittedName>
</protein>
<keyword evidence="3" id="KW-1185">Reference proteome</keyword>
<dbReference type="EMBL" id="MNCJ02000325">
    <property type="protein sequence ID" value="KAF5787301.1"/>
    <property type="molecule type" value="Genomic_DNA"/>
</dbReference>
<gene>
    <name evidence="2" type="ORF">HanXRQr2_Chr10g0451211</name>
</gene>
<feature type="region of interest" description="Disordered" evidence="1">
    <location>
        <begin position="53"/>
        <end position="72"/>
    </location>
</feature>
<dbReference type="Proteomes" id="UP000215914">
    <property type="component" value="Unassembled WGS sequence"/>
</dbReference>
<comment type="caution">
    <text evidence="2">The sequence shown here is derived from an EMBL/GenBank/DDBJ whole genome shotgun (WGS) entry which is preliminary data.</text>
</comment>
<dbReference type="AlphaFoldDB" id="A0A9K3HZE6"/>
<dbReference type="Gramene" id="mRNA:HanXRQr2_Chr10g0451211">
    <property type="protein sequence ID" value="mRNA:HanXRQr2_Chr10g0451211"/>
    <property type="gene ID" value="HanXRQr2_Chr10g0451211"/>
</dbReference>
<name>A0A9K3HZE6_HELAN</name>
<sequence>MILLASYLNWSCKDYESEEKPQDNYTITTEKLKNTHANMQFTFSEFRRVSMRTRPVNPTKAESRALETVGNP</sequence>
<organism evidence="2 3">
    <name type="scientific">Helianthus annuus</name>
    <name type="common">Common sunflower</name>
    <dbReference type="NCBI Taxonomy" id="4232"/>
    <lineage>
        <taxon>Eukaryota</taxon>
        <taxon>Viridiplantae</taxon>
        <taxon>Streptophyta</taxon>
        <taxon>Embryophyta</taxon>
        <taxon>Tracheophyta</taxon>
        <taxon>Spermatophyta</taxon>
        <taxon>Magnoliopsida</taxon>
        <taxon>eudicotyledons</taxon>
        <taxon>Gunneridae</taxon>
        <taxon>Pentapetalae</taxon>
        <taxon>asterids</taxon>
        <taxon>campanulids</taxon>
        <taxon>Asterales</taxon>
        <taxon>Asteraceae</taxon>
        <taxon>Asteroideae</taxon>
        <taxon>Heliantheae alliance</taxon>
        <taxon>Heliantheae</taxon>
        <taxon>Helianthus</taxon>
    </lineage>
</organism>
<evidence type="ECO:0000256" key="1">
    <source>
        <dbReference type="SAM" id="MobiDB-lite"/>
    </source>
</evidence>
<reference evidence="2" key="2">
    <citation type="submission" date="2020-06" db="EMBL/GenBank/DDBJ databases">
        <title>Helianthus annuus Genome sequencing and assembly Release 2.</title>
        <authorList>
            <person name="Gouzy J."/>
            <person name="Langlade N."/>
            <person name="Munos S."/>
        </authorList>
    </citation>
    <scope>NUCLEOTIDE SEQUENCE</scope>
    <source>
        <tissue evidence="2">Leaves</tissue>
    </source>
</reference>
<evidence type="ECO:0000313" key="2">
    <source>
        <dbReference type="EMBL" id="KAF5787301.1"/>
    </source>
</evidence>
<accession>A0A9K3HZE6</accession>
<evidence type="ECO:0000313" key="3">
    <source>
        <dbReference type="Proteomes" id="UP000215914"/>
    </source>
</evidence>